<feature type="compositionally biased region" description="Polar residues" evidence="5">
    <location>
        <begin position="162"/>
        <end position="174"/>
    </location>
</feature>
<keyword evidence="9" id="KW-1185">Reference proteome</keyword>
<dbReference type="InterPro" id="IPR000387">
    <property type="entry name" value="Tyr_Pase_dom"/>
</dbReference>
<dbReference type="InParanoid" id="A0A316VB34"/>
<proteinExistence type="inferred from homology"/>
<dbReference type="STRING" id="1280837.A0A316VB34"/>
<gene>
    <name evidence="8" type="ORF">FA14DRAFT_161747</name>
</gene>
<feature type="region of interest" description="Disordered" evidence="5">
    <location>
        <begin position="85"/>
        <end position="175"/>
    </location>
</feature>
<organism evidence="8 9">
    <name type="scientific">Meira miltonrushii</name>
    <dbReference type="NCBI Taxonomy" id="1280837"/>
    <lineage>
        <taxon>Eukaryota</taxon>
        <taxon>Fungi</taxon>
        <taxon>Dikarya</taxon>
        <taxon>Basidiomycota</taxon>
        <taxon>Ustilaginomycotina</taxon>
        <taxon>Exobasidiomycetes</taxon>
        <taxon>Exobasidiales</taxon>
        <taxon>Brachybasidiaceae</taxon>
        <taxon>Meira</taxon>
    </lineage>
</organism>
<dbReference type="GeneID" id="37021051"/>
<dbReference type="CDD" id="cd14498">
    <property type="entry name" value="DSP"/>
    <property type="match status" value="1"/>
</dbReference>
<dbReference type="PANTHER" id="PTHR10159">
    <property type="entry name" value="DUAL SPECIFICITY PROTEIN PHOSPHATASE"/>
    <property type="match status" value="1"/>
</dbReference>
<feature type="compositionally biased region" description="Polar residues" evidence="5">
    <location>
        <begin position="416"/>
        <end position="430"/>
    </location>
</feature>
<dbReference type="EC" id="3.1.3.48" evidence="2"/>
<dbReference type="AlphaFoldDB" id="A0A316VB34"/>
<dbReference type="GO" id="GO:0004725">
    <property type="term" value="F:protein tyrosine phosphatase activity"/>
    <property type="evidence" value="ECO:0007669"/>
    <property type="project" value="UniProtKB-EC"/>
</dbReference>
<dbReference type="GO" id="GO:0043409">
    <property type="term" value="P:negative regulation of MAPK cascade"/>
    <property type="evidence" value="ECO:0007669"/>
    <property type="project" value="TreeGrafter"/>
</dbReference>
<dbReference type="PANTHER" id="PTHR10159:SF530">
    <property type="entry name" value="DUAL SPECIFICITY PROTEIN PHOSPHATASE DDB_G0271350-RELATED"/>
    <property type="match status" value="1"/>
</dbReference>
<dbReference type="Gene3D" id="3.90.190.10">
    <property type="entry name" value="Protein tyrosine phosphatase superfamily"/>
    <property type="match status" value="1"/>
</dbReference>
<dbReference type="PROSITE" id="PS50056">
    <property type="entry name" value="TYR_PHOSPHATASE_2"/>
    <property type="match status" value="1"/>
</dbReference>
<dbReference type="SUPFAM" id="SSF52799">
    <property type="entry name" value="(Phosphotyrosine protein) phosphatases II"/>
    <property type="match status" value="1"/>
</dbReference>
<evidence type="ECO:0000313" key="9">
    <source>
        <dbReference type="Proteomes" id="UP000245771"/>
    </source>
</evidence>
<evidence type="ECO:0000256" key="2">
    <source>
        <dbReference type="ARBA" id="ARBA00013064"/>
    </source>
</evidence>
<evidence type="ECO:0000259" key="6">
    <source>
        <dbReference type="PROSITE" id="PS50054"/>
    </source>
</evidence>
<feature type="region of interest" description="Disordered" evidence="5">
    <location>
        <begin position="200"/>
        <end position="223"/>
    </location>
</feature>
<evidence type="ECO:0000256" key="3">
    <source>
        <dbReference type="ARBA" id="ARBA00022801"/>
    </source>
</evidence>
<evidence type="ECO:0000256" key="4">
    <source>
        <dbReference type="ARBA" id="ARBA00022912"/>
    </source>
</evidence>
<dbReference type="PROSITE" id="PS50054">
    <property type="entry name" value="TYR_PHOSPHATASE_DUAL"/>
    <property type="match status" value="1"/>
</dbReference>
<dbReference type="GO" id="GO:0005737">
    <property type="term" value="C:cytoplasm"/>
    <property type="evidence" value="ECO:0007669"/>
    <property type="project" value="TreeGrafter"/>
</dbReference>
<dbReference type="Proteomes" id="UP000245771">
    <property type="component" value="Unassembled WGS sequence"/>
</dbReference>
<protein>
    <recommendedName>
        <fullName evidence="2">protein-tyrosine-phosphatase</fullName>
        <ecNumber evidence="2">3.1.3.48</ecNumber>
    </recommendedName>
</protein>
<evidence type="ECO:0000256" key="5">
    <source>
        <dbReference type="SAM" id="MobiDB-lite"/>
    </source>
</evidence>
<accession>A0A316VB34</accession>
<feature type="region of interest" description="Disordered" evidence="5">
    <location>
        <begin position="29"/>
        <end position="54"/>
    </location>
</feature>
<reference evidence="8 9" key="1">
    <citation type="journal article" date="2018" name="Mol. Biol. Evol.">
        <title>Broad Genomic Sampling Reveals a Smut Pathogenic Ancestry of the Fungal Clade Ustilaginomycotina.</title>
        <authorList>
            <person name="Kijpornyongpan T."/>
            <person name="Mondo S.J."/>
            <person name="Barry K."/>
            <person name="Sandor L."/>
            <person name="Lee J."/>
            <person name="Lipzen A."/>
            <person name="Pangilinan J."/>
            <person name="LaButti K."/>
            <person name="Hainaut M."/>
            <person name="Henrissat B."/>
            <person name="Grigoriev I.V."/>
            <person name="Spatafora J.W."/>
            <person name="Aime M.C."/>
        </authorList>
    </citation>
    <scope>NUCLEOTIDE SEQUENCE [LARGE SCALE GENOMIC DNA]</scope>
    <source>
        <strain evidence="8 9">MCA 3882</strain>
    </source>
</reference>
<evidence type="ECO:0000256" key="1">
    <source>
        <dbReference type="ARBA" id="ARBA00008601"/>
    </source>
</evidence>
<sequence>MNGSAAVITVDITSISAKQSQKLFTSTMVTEPNSLSPSSSMSRPPVSRPARPMLTRLDTSERIKKSNTIGPIEQQTKIQNSINALPKPSITASPPSIPTNKGSSSSTGRAGSGFLPLQKQPSPRLRLDTSSGSGSSSGTSSGISSSSSSSAWQRNSPHHDTSNATSTWTPTDRNNFVAGEMLQSATGIRKDYLGEQIAAQKRRDSAPVHESGSLSAIPKSVRSPISPTRSFSLSSGAILSASFEPSEIISNFLYLGPEITTVSEAEYLRDKLGIKRILNAAWEIEEGGGKHLNLHQGTESGFERYKKLPLKDTVEAKGVQRYIEEACAFLDDARLHSAPIYVHCKAGKSRSVLLVMAYLIHSNRWTLQRSYSYVVDRRHDVSPNIGFVAELMAFEEKRLGQTKSAGQIESGKDANDQSNPSSGNQSSTRPVPTPDPITSNRRRNVRESMPASSKKMEFGLQDASPSDVSRDEDGIEQIASPIDISDEDRMWRTNGTFNTSSLDTNASGGNSNEYRGIDGRYHVARPPADERLLAPGRRTTLAAIDSENLFLQAQNLNINDRI</sequence>
<feature type="compositionally biased region" description="Low complexity" evidence="5">
    <location>
        <begin position="130"/>
        <end position="150"/>
    </location>
</feature>
<feature type="domain" description="Tyrosine specific protein phosphatases" evidence="7">
    <location>
        <begin position="320"/>
        <end position="378"/>
    </location>
</feature>
<feature type="domain" description="Tyrosine-protein phosphatase" evidence="6">
    <location>
        <begin position="244"/>
        <end position="400"/>
    </location>
</feature>
<dbReference type="InterPro" id="IPR020422">
    <property type="entry name" value="TYR_PHOSPHATASE_DUAL_dom"/>
</dbReference>
<dbReference type="InterPro" id="IPR000340">
    <property type="entry name" value="Dual-sp_phosphatase_cat-dom"/>
</dbReference>
<evidence type="ECO:0000259" key="7">
    <source>
        <dbReference type="PROSITE" id="PS50056"/>
    </source>
</evidence>
<dbReference type="Pfam" id="PF00782">
    <property type="entry name" value="DSPc"/>
    <property type="match status" value="1"/>
</dbReference>
<dbReference type="FunFam" id="3.90.190.10:FF:000120">
    <property type="entry name" value="MAP kinase phosphatase, putative"/>
    <property type="match status" value="1"/>
</dbReference>
<evidence type="ECO:0000313" key="8">
    <source>
        <dbReference type="EMBL" id="PWN34308.1"/>
    </source>
</evidence>
<keyword evidence="4" id="KW-0904">Protein phosphatase</keyword>
<dbReference type="InterPro" id="IPR029021">
    <property type="entry name" value="Prot-tyrosine_phosphatase-like"/>
</dbReference>
<comment type="similarity">
    <text evidence="1">Belongs to the protein-tyrosine phosphatase family. Non-receptor class dual specificity subfamily.</text>
</comment>
<feature type="compositionally biased region" description="Low complexity" evidence="5">
    <location>
        <begin position="86"/>
        <end position="113"/>
    </location>
</feature>
<feature type="compositionally biased region" description="Low complexity" evidence="5">
    <location>
        <begin position="32"/>
        <end position="52"/>
    </location>
</feature>
<name>A0A316VB34_9BASI</name>
<feature type="region of interest" description="Disordered" evidence="5">
    <location>
        <begin position="402"/>
        <end position="472"/>
    </location>
</feature>
<dbReference type="RefSeq" id="XP_025354610.1">
    <property type="nucleotide sequence ID" value="XM_025499270.1"/>
</dbReference>
<dbReference type="SMART" id="SM00195">
    <property type="entry name" value="DSPc"/>
    <property type="match status" value="1"/>
</dbReference>
<keyword evidence="3" id="KW-0378">Hydrolase</keyword>
<dbReference type="OrthoDB" id="273181at2759"/>
<dbReference type="EMBL" id="KZ819604">
    <property type="protein sequence ID" value="PWN34308.1"/>
    <property type="molecule type" value="Genomic_DNA"/>
</dbReference>